<dbReference type="GO" id="GO:0071949">
    <property type="term" value="F:FAD binding"/>
    <property type="evidence" value="ECO:0007669"/>
    <property type="project" value="InterPro"/>
</dbReference>
<dbReference type="Pfam" id="PF21274">
    <property type="entry name" value="Rng_hyd_C"/>
    <property type="match status" value="1"/>
</dbReference>
<evidence type="ECO:0000256" key="3">
    <source>
        <dbReference type="ARBA" id="ARBA00022827"/>
    </source>
</evidence>
<dbReference type="Gene3D" id="3.40.30.120">
    <property type="match status" value="1"/>
</dbReference>
<keyword evidence="3" id="KW-0274">FAD</keyword>
<dbReference type="AlphaFoldDB" id="A0A1W0BG35"/>
<dbReference type="STRING" id="1538463.B0T36_21695"/>
<comment type="cofactor">
    <cofactor evidence="1">
        <name>FAD</name>
        <dbReference type="ChEBI" id="CHEBI:57692"/>
    </cofactor>
</comment>
<dbReference type="PRINTS" id="PR00420">
    <property type="entry name" value="RNGMNOXGNASE"/>
</dbReference>
<accession>A0A1W0BG35</accession>
<dbReference type="EMBL" id="MUMY01000012">
    <property type="protein sequence ID" value="ONM47930.1"/>
    <property type="molecule type" value="Genomic_DNA"/>
</dbReference>
<dbReference type="OrthoDB" id="8670884at2"/>
<dbReference type="Gene3D" id="3.30.70.2450">
    <property type="match status" value="1"/>
</dbReference>
<dbReference type="Gene3D" id="3.50.50.60">
    <property type="entry name" value="FAD/NAD(P)-binding domain"/>
    <property type="match status" value="1"/>
</dbReference>
<evidence type="ECO:0000256" key="2">
    <source>
        <dbReference type="ARBA" id="ARBA00022630"/>
    </source>
</evidence>
<dbReference type="InterPro" id="IPR002938">
    <property type="entry name" value="FAD-bd"/>
</dbReference>
<keyword evidence="2" id="KW-0285">Flavoprotein</keyword>
<evidence type="ECO:0000313" key="6">
    <source>
        <dbReference type="Proteomes" id="UP000188836"/>
    </source>
</evidence>
<dbReference type="GO" id="GO:0016709">
    <property type="term" value="F:oxidoreductase activity, acting on paired donors, with incorporation or reduction of molecular oxygen, NAD(P)H as one donor, and incorporation of one atom of oxygen"/>
    <property type="evidence" value="ECO:0007669"/>
    <property type="project" value="UniProtKB-ARBA"/>
</dbReference>
<proteinExistence type="predicted"/>
<gene>
    <name evidence="5" type="ORF">B0T46_14915</name>
</gene>
<sequence>MGHAEVVVVGAGPSGLTLAVGLAAQGVAVRVVDTSSGPAATSRANILHARGVEVLQRLGAMGDLRERSLAPVGMRMYVQSRPIATMRFAPDDRESVQALFVSQARIEEQLRHRLTELGVEIEWGRTVTTAAQEADGVTVEFADGTRLRTDWLVGCDGAHSVVRDAAGIEFPGVSVVEQFLLADVDADWDRDRTTSAGFYHRSGLLLAIPMHGNNDRGDRWRLMADVPAVDRHLSAAEIVARFEELLRERAGETGVRIRKAVWTSGFRIHRRLAADYRSGRILLAGDAAHIHSPIGGQGMNTGIGDAENLAWKLALVVGGRAHAKLLDTYTAERRPLATDVLRTTTANTKILVGDGILARFVRDRIFIPLLDSPKVRQKATRTASQLWVTYRKGPLGNRRGPAPRPGDRIPDRECARLDGSSTRLYSELQPAWVVLAHPDTSTAALASVAAKHLGSTVVTLTDPAAPHAASLIRPDGHLAWHGHDPAELHKWFTGTLCSRMSA</sequence>
<protein>
    <submittedName>
        <fullName evidence="5">Oxygenase</fullName>
    </submittedName>
</protein>
<organism evidence="5 6">
    <name type="scientific">Nocardia donostiensis</name>
    <dbReference type="NCBI Taxonomy" id="1538463"/>
    <lineage>
        <taxon>Bacteria</taxon>
        <taxon>Bacillati</taxon>
        <taxon>Actinomycetota</taxon>
        <taxon>Actinomycetes</taxon>
        <taxon>Mycobacteriales</taxon>
        <taxon>Nocardiaceae</taxon>
        <taxon>Nocardia</taxon>
    </lineage>
</organism>
<dbReference type="SUPFAM" id="SSF51905">
    <property type="entry name" value="FAD/NAD(P)-binding domain"/>
    <property type="match status" value="1"/>
</dbReference>
<evidence type="ECO:0000313" key="5">
    <source>
        <dbReference type="EMBL" id="ONM47930.1"/>
    </source>
</evidence>
<name>A0A1W0BG35_9NOCA</name>
<dbReference type="InterPro" id="IPR036188">
    <property type="entry name" value="FAD/NAD-bd_sf"/>
</dbReference>
<dbReference type="Proteomes" id="UP000188836">
    <property type="component" value="Unassembled WGS sequence"/>
</dbReference>
<dbReference type="PANTHER" id="PTHR43004:SF19">
    <property type="entry name" value="BINDING MONOOXYGENASE, PUTATIVE (JCVI)-RELATED"/>
    <property type="match status" value="1"/>
</dbReference>
<reference evidence="5 6" key="1">
    <citation type="journal article" date="2016" name="Antonie Van Leeuwenhoek">
        <title>Nocardia donostiensis sp. nov., isolated from human respiratory specimens.</title>
        <authorList>
            <person name="Ercibengoa M."/>
            <person name="Bell M."/>
            <person name="Marimon J.M."/>
            <person name="Humrighouse B."/>
            <person name="Klenk H.P."/>
            <person name="Potter G."/>
            <person name="Perez-Trallero E."/>
        </authorList>
    </citation>
    <scope>NUCLEOTIDE SEQUENCE [LARGE SCALE GENOMIC DNA]</scope>
    <source>
        <strain evidence="5 6">X1655</strain>
    </source>
</reference>
<comment type="caution">
    <text evidence="5">The sequence shown here is derived from an EMBL/GenBank/DDBJ whole genome shotgun (WGS) entry which is preliminary data.</text>
</comment>
<feature type="domain" description="FAD-binding" evidence="4">
    <location>
        <begin position="4"/>
        <end position="343"/>
    </location>
</feature>
<dbReference type="Pfam" id="PF01494">
    <property type="entry name" value="FAD_binding_3"/>
    <property type="match status" value="1"/>
</dbReference>
<evidence type="ECO:0000256" key="1">
    <source>
        <dbReference type="ARBA" id="ARBA00001974"/>
    </source>
</evidence>
<dbReference type="InterPro" id="IPR050641">
    <property type="entry name" value="RIFMO-like"/>
</dbReference>
<keyword evidence="6" id="KW-1185">Reference proteome</keyword>
<evidence type="ECO:0000259" key="4">
    <source>
        <dbReference type="Pfam" id="PF01494"/>
    </source>
</evidence>
<dbReference type="PANTHER" id="PTHR43004">
    <property type="entry name" value="TRK SYSTEM POTASSIUM UPTAKE PROTEIN"/>
    <property type="match status" value="1"/>
</dbReference>
<dbReference type="RefSeq" id="WP_077117553.1">
    <property type="nucleotide sequence ID" value="NZ_MUKP01000008.1"/>
</dbReference>